<feature type="compositionally biased region" description="Low complexity" evidence="1">
    <location>
        <begin position="380"/>
        <end position="389"/>
    </location>
</feature>
<feature type="region of interest" description="Disordered" evidence="1">
    <location>
        <begin position="92"/>
        <end position="112"/>
    </location>
</feature>
<organism evidence="3">
    <name type="scientific">Cyprideis torosa</name>
    <dbReference type="NCBI Taxonomy" id="163714"/>
    <lineage>
        <taxon>Eukaryota</taxon>
        <taxon>Metazoa</taxon>
        <taxon>Ecdysozoa</taxon>
        <taxon>Arthropoda</taxon>
        <taxon>Crustacea</taxon>
        <taxon>Oligostraca</taxon>
        <taxon>Ostracoda</taxon>
        <taxon>Podocopa</taxon>
        <taxon>Podocopida</taxon>
        <taxon>Cytherocopina</taxon>
        <taxon>Cytheroidea</taxon>
        <taxon>Cytherideidae</taxon>
        <taxon>Cyprideis</taxon>
    </lineage>
</organism>
<gene>
    <name evidence="3" type="ORF">CTOB1V02_LOCUS6142</name>
</gene>
<keyword evidence="2" id="KW-0812">Transmembrane</keyword>
<name>A0A7R8ZQ98_9CRUS</name>
<dbReference type="AlphaFoldDB" id="A0A7R8ZQ98"/>
<feature type="transmembrane region" description="Helical" evidence="2">
    <location>
        <begin position="209"/>
        <end position="231"/>
    </location>
</feature>
<reference evidence="3" key="1">
    <citation type="submission" date="2020-11" db="EMBL/GenBank/DDBJ databases">
        <authorList>
            <person name="Tran Van P."/>
        </authorList>
    </citation>
    <scope>NUCLEOTIDE SEQUENCE</scope>
</reference>
<protein>
    <submittedName>
        <fullName evidence="3">Uncharacterized protein</fullName>
    </submittedName>
</protein>
<accession>A0A7R8ZQ98</accession>
<feature type="compositionally biased region" description="Polar residues" evidence="1">
    <location>
        <begin position="316"/>
        <end position="334"/>
    </location>
</feature>
<proteinExistence type="predicted"/>
<feature type="compositionally biased region" description="Polar residues" evidence="1">
    <location>
        <begin position="342"/>
        <end position="370"/>
    </location>
</feature>
<feature type="region of interest" description="Disordered" evidence="1">
    <location>
        <begin position="313"/>
        <end position="414"/>
    </location>
</feature>
<evidence type="ECO:0000256" key="1">
    <source>
        <dbReference type="SAM" id="MobiDB-lite"/>
    </source>
</evidence>
<evidence type="ECO:0000256" key="2">
    <source>
        <dbReference type="SAM" id="Phobius"/>
    </source>
</evidence>
<evidence type="ECO:0000313" key="3">
    <source>
        <dbReference type="EMBL" id="CAD7228254.1"/>
    </source>
</evidence>
<feature type="compositionally biased region" description="Polar residues" evidence="1">
    <location>
        <begin position="401"/>
        <end position="414"/>
    </location>
</feature>
<sequence length="414" mass="45933">MCLQMLRERVPDFHTTTEWDPMLPKPYMRNHQDVRPPRRPASTFGAVWKDGSFVPVKLQYEVPLQQKWRKKPIGRYKDHNYRYSYMVPASPDSALGDPYPDRSDSSDGDIQLPSRDSVFITRAETTTSSNPSFIKLLFEDKEQDPQSHVTSDLFVYPLTTSQKPLGFGLLLPPLRYRDPVSAVAVKTTRYPPEKKPEWRIPEIISEYQWIIQMSWATGVVFVALYCLIYYVCIASSSLGSLVKCLMCSQDSQPQGMVVSKTSRGHMFTFRRSRPTTATISIVTSDVTDEETGCGGSDVDMSAVPFQLESPGYEDVSLNSGVQSPQSTRSLSTPTLRPVSFSPPVSNGIQTRRLHSSASTMPNSRGSTPTSTKKGRGGARAGANGTPTARSNGTGTRRAGTPGSTYSTHFLCMQN</sequence>
<dbReference type="EMBL" id="OB661451">
    <property type="protein sequence ID" value="CAD7228254.1"/>
    <property type="molecule type" value="Genomic_DNA"/>
</dbReference>
<keyword evidence="2" id="KW-0472">Membrane</keyword>
<keyword evidence="2" id="KW-1133">Transmembrane helix</keyword>